<evidence type="ECO:0000313" key="3">
    <source>
        <dbReference type="EMBL" id="KAL0068326.1"/>
    </source>
</evidence>
<keyword evidence="4" id="KW-1185">Reference proteome</keyword>
<organism evidence="3 4">
    <name type="scientific">Marasmius tenuissimus</name>
    <dbReference type="NCBI Taxonomy" id="585030"/>
    <lineage>
        <taxon>Eukaryota</taxon>
        <taxon>Fungi</taxon>
        <taxon>Dikarya</taxon>
        <taxon>Basidiomycota</taxon>
        <taxon>Agaricomycotina</taxon>
        <taxon>Agaricomycetes</taxon>
        <taxon>Agaricomycetidae</taxon>
        <taxon>Agaricales</taxon>
        <taxon>Marasmiineae</taxon>
        <taxon>Marasmiaceae</taxon>
        <taxon>Marasmius</taxon>
    </lineage>
</organism>
<comment type="caution">
    <text evidence="3">The sequence shown here is derived from an EMBL/GenBank/DDBJ whole genome shotgun (WGS) entry which is preliminary data.</text>
</comment>
<dbReference type="Gene3D" id="3.40.50.300">
    <property type="entry name" value="P-loop containing nucleotide triphosphate hydrolases"/>
    <property type="match status" value="1"/>
</dbReference>
<dbReference type="Pfam" id="PF09807">
    <property type="entry name" value="ELP6"/>
    <property type="match status" value="1"/>
</dbReference>
<evidence type="ECO:0000313" key="4">
    <source>
        <dbReference type="Proteomes" id="UP001437256"/>
    </source>
</evidence>
<sequence length="257" mass="28612">MFSPFELPQPIFLLVTDELASPADFALHQTLVSHLKQHGSKQSNLKRIYLSVSESWNRLQMLCSKSGVNISQNIPLKSLHFIDVLSHLSQCQSSPNTTASPAPLLRTVYDQVALLLTSENESLEPGSIVILDDISSLEWTSDHSPHDLTQFCRALRALCLKTQTTLIIRHHIVTPDDPDPVLRNLKQMCSYHMDVRPLSSGRSGAVSGEIALHAGPTASLQFDTRKVQLLSRQMALQYRLTDNSVVFFERGSSRGVL</sequence>
<comment type="pathway">
    <text evidence="1">tRNA modification; 5-methoxycarbonylmethyl-2-thiouridine-tRNA biosynthesis.</text>
</comment>
<gene>
    <name evidence="3" type="ORF">AAF712_004713</name>
</gene>
<dbReference type="InterPro" id="IPR018627">
    <property type="entry name" value="ELP6"/>
</dbReference>
<dbReference type="PANTHER" id="PTHR16184">
    <property type="entry name" value="ELONGATOR COMPLEX PROTEIN 6"/>
    <property type="match status" value="1"/>
</dbReference>
<protein>
    <recommendedName>
        <fullName evidence="5">Elongator complex protein 6</fullName>
    </recommendedName>
</protein>
<comment type="similarity">
    <text evidence="2">Belongs to the ELP6 family.</text>
</comment>
<dbReference type="SUPFAM" id="SSF52540">
    <property type="entry name" value="P-loop containing nucleoside triphosphate hydrolases"/>
    <property type="match status" value="1"/>
</dbReference>
<evidence type="ECO:0008006" key="5">
    <source>
        <dbReference type="Google" id="ProtNLM"/>
    </source>
</evidence>
<dbReference type="EMBL" id="JBBXMP010000019">
    <property type="protein sequence ID" value="KAL0068326.1"/>
    <property type="molecule type" value="Genomic_DNA"/>
</dbReference>
<dbReference type="Proteomes" id="UP001437256">
    <property type="component" value="Unassembled WGS sequence"/>
</dbReference>
<accession>A0ABR3A4Q9</accession>
<evidence type="ECO:0000256" key="1">
    <source>
        <dbReference type="ARBA" id="ARBA00005043"/>
    </source>
</evidence>
<name>A0ABR3A4Q9_9AGAR</name>
<dbReference type="InterPro" id="IPR027417">
    <property type="entry name" value="P-loop_NTPase"/>
</dbReference>
<reference evidence="3 4" key="1">
    <citation type="submission" date="2024-05" db="EMBL/GenBank/DDBJ databases">
        <title>A draft genome resource for the thread blight pathogen Marasmius tenuissimus strain MS-2.</title>
        <authorList>
            <person name="Yulfo-Soto G.E."/>
            <person name="Baruah I.K."/>
            <person name="Amoako-Attah I."/>
            <person name="Bukari Y."/>
            <person name="Meinhardt L.W."/>
            <person name="Bailey B.A."/>
            <person name="Cohen S.P."/>
        </authorList>
    </citation>
    <scope>NUCLEOTIDE SEQUENCE [LARGE SCALE GENOMIC DNA]</scope>
    <source>
        <strain evidence="3 4">MS-2</strain>
    </source>
</reference>
<dbReference type="PANTHER" id="PTHR16184:SF6">
    <property type="entry name" value="ELONGATOR COMPLEX PROTEIN 6"/>
    <property type="match status" value="1"/>
</dbReference>
<evidence type="ECO:0000256" key="2">
    <source>
        <dbReference type="ARBA" id="ARBA00008837"/>
    </source>
</evidence>
<proteinExistence type="inferred from homology"/>
<dbReference type="CDD" id="cd19495">
    <property type="entry name" value="Elp6"/>
    <property type="match status" value="1"/>
</dbReference>